<accession>G2XWF5</accession>
<proteinExistence type="predicted"/>
<evidence type="ECO:0000313" key="1">
    <source>
        <dbReference type="EMBL" id="CCD44825.1"/>
    </source>
</evidence>
<dbReference type="InParanoid" id="G2XWF5"/>
<dbReference type="EMBL" id="FQ790272">
    <property type="protein sequence ID" value="CCD44825.1"/>
    <property type="molecule type" value="Genomic_DNA"/>
</dbReference>
<sequence length="68" mass="7886">MSKRMYNTTILKELLQSTCRPSHDRLWKRLPKNMGSTIMDHSRSALSGKLYDENLMVGLVISTLFSQR</sequence>
<dbReference type="HOGENOM" id="CLU_2793684_0_0_1"/>
<evidence type="ECO:0000313" key="2">
    <source>
        <dbReference type="Proteomes" id="UP000008177"/>
    </source>
</evidence>
<dbReference type="AlphaFoldDB" id="G2XWF5"/>
<gene>
    <name evidence="1" type="ORF">BofuT4_uP051740.1</name>
</gene>
<dbReference type="Proteomes" id="UP000008177">
    <property type="component" value="Unplaced contigs"/>
</dbReference>
<reference evidence="2" key="1">
    <citation type="journal article" date="2011" name="PLoS Genet.">
        <title>Genomic analysis of the necrotrophic fungal pathogens Sclerotinia sclerotiorum and Botrytis cinerea.</title>
        <authorList>
            <person name="Amselem J."/>
            <person name="Cuomo C.A."/>
            <person name="van Kan J.A."/>
            <person name="Viaud M."/>
            <person name="Benito E.P."/>
            <person name="Couloux A."/>
            <person name="Coutinho P.M."/>
            <person name="de Vries R.P."/>
            <person name="Dyer P.S."/>
            <person name="Fillinger S."/>
            <person name="Fournier E."/>
            <person name="Gout L."/>
            <person name="Hahn M."/>
            <person name="Kohn L."/>
            <person name="Lapalu N."/>
            <person name="Plummer K.M."/>
            <person name="Pradier J.M."/>
            <person name="Quevillon E."/>
            <person name="Sharon A."/>
            <person name="Simon A."/>
            <person name="ten Have A."/>
            <person name="Tudzynski B."/>
            <person name="Tudzynski P."/>
            <person name="Wincker P."/>
            <person name="Andrew M."/>
            <person name="Anthouard V."/>
            <person name="Beever R.E."/>
            <person name="Beffa R."/>
            <person name="Benoit I."/>
            <person name="Bouzid O."/>
            <person name="Brault B."/>
            <person name="Chen Z."/>
            <person name="Choquer M."/>
            <person name="Collemare J."/>
            <person name="Cotton P."/>
            <person name="Danchin E.G."/>
            <person name="Da Silva C."/>
            <person name="Gautier A."/>
            <person name="Giraud C."/>
            <person name="Giraud T."/>
            <person name="Gonzalez C."/>
            <person name="Grossetete S."/>
            <person name="Guldener U."/>
            <person name="Henrissat B."/>
            <person name="Howlett B.J."/>
            <person name="Kodira C."/>
            <person name="Kretschmer M."/>
            <person name="Lappartient A."/>
            <person name="Leroch M."/>
            <person name="Levis C."/>
            <person name="Mauceli E."/>
            <person name="Neuveglise C."/>
            <person name="Oeser B."/>
            <person name="Pearson M."/>
            <person name="Poulain J."/>
            <person name="Poussereau N."/>
            <person name="Quesneville H."/>
            <person name="Rascle C."/>
            <person name="Schumacher J."/>
            <person name="Segurens B."/>
            <person name="Sexton A."/>
            <person name="Silva E."/>
            <person name="Sirven C."/>
            <person name="Soanes D.M."/>
            <person name="Talbot N.J."/>
            <person name="Templeton M."/>
            <person name="Yandava C."/>
            <person name="Yarden O."/>
            <person name="Zeng Q."/>
            <person name="Rollins J.A."/>
            <person name="Lebrun M.H."/>
            <person name="Dickman M."/>
        </authorList>
    </citation>
    <scope>NUCLEOTIDE SEQUENCE [LARGE SCALE GENOMIC DNA]</scope>
    <source>
        <strain evidence="2">T4</strain>
    </source>
</reference>
<organism evidence="1 2">
    <name type="scientific">Botryotinia fuckeliana (strain T4)</name>
    <name type="common">Noble rot fungus</name>
    <name type="synonym">Botrytis cinerea</name>
    <dbReference type="NCBI Taxonomy" id="999810"/>
    <lineage>
        <taxon>Eukaryota</taxon>
        <taxon>Fungi</taxon>
        <taxon>Dikarya</taxon>
        <taxon>Ascomycota</taxon>
        <taxon>Pezizomycotina</taxon>
        <taxon>Leotiomycetes</taxon>
        <taxon>Helotiales</taxon>
        <taxon>Sclerotiniaceae</taxon>
        <taxon>Botrytis</taxon>
    </lineage>
</organism>
<name>G2XWF5_BOTF4</name>
<protein>
    <submittedName>
        <fullName evidence="1">Uncharacterized protein</fullName>
    </submittedName>
</protein>